<evidence type="ECO:0000256" key="21">
    <source>
        <dbReference type="ARBA" id="ARBA00032396"/>
    </source>
</evidence>
<sequence>MAGAKSKSDRNRELVLRVLSAAVLIPFALVVVSAGGAALAISCGLFGAVMGYEWARMTASPVMPLMAFFCALPSLSIVVTDWQVALGLLAACAFLLVLIHPARMGDRLIGALGIVYGSALPLGLLLLREGDWNGQAAALILMGTVWASDSGAYFAGQGFGGPPLSPKDSPSKTWSGAFGALLCSGLCGLIAAGLMDAPRLPWLIAGLLISIVAQWGDLFESSLKRRFGVKDTSGLVPGHGGVMDRVDGLGMACVCSVVILSIFGTVPELLGLEAG</sequence>
<evidence type="ECO:0000256" key="1">
    <source>
        <dbReference type="ARBA" id="ARBA00001698"/>
    </source>
</evidence>
<evidence type="ECO:0000256" key="10">
    <source>
        <dbReference type="ARBA" id="ARBA00022679"/>
    </source>
</evidence>
<evidence type="ECO:0000256" key="5">
    <source>
        <dbReference type="ARBA" id="ARBA00010185"/>
    </source>
</evidence>
<proteinExistence type="inferred from homology"/>
<keyword evidence="10 25" id="KW-0808">Transferase</keyword>
<evidence type="ECO:0000256" key="7">
    <source>
        <dbReference type="ARBA" id="ARBA00019373"/>
    </source>
</evidence>
<dbReference type="GO" id="GO:0004605">
    <property type="term" value="F:phosphatidate cytidylyltransferase activity"/>
    <property type="evidence" value="ECO:0007669"/>
    <property type="project" value="UniProtKB-EC"/>
</dbReference>
<comment type="subcellular location">
    <subcellularLocation>
        <location evidence="2">Cell membrane</location>
        <topology evidence="2">Multi-pass membrane protein</topology>
    </subcellularLocation>
</comment>
<comment type="caution">
    <text evidence="25">The sequence shown here is derived from an EMBL/GenBank/DDBJ whole genome shotgun (WGS) entry which is preliminary data.</text>
</comment>
<dbReference type="GO" id="GO:0005886">
    <property type="term" value="C:plasma membrane"/>
    <property type="evidence" value="ECO:0007669"/>
    <property type="project" value="UniProtKB-SubCell"/>
</dbReference>
<evidence type="ECO:0000256" key="18">
    <source>
        <dbReference type="ARBA" id="ARBA00029893"/>
    </source>
</evidence>
<evidence type="ECO:0000256" key="15">
    <source>
        <dbReference type="ARBA" id="ARBA00023136"/>
    </source>
</evidence>
<dbReference type="GO" id="GO:0016024">
    <property type="term" value="P:CDP-diacylglycerol biosynthetic process"/>
    <property type="evidence" value="ECO:0007669"/>
    <property type="project" value="TreeGrafter"/>
</dbReference>
<evidence type="ECO:0000256" key="20">
    <source>
        <dbReference type="ARBA" id="ARBA00032253"/>
    </source>
</evidence>
<feature type="transmembrane region" description="Helical" evidence="24">
    <location>
        <begin position="136"/>
        <end position="154"/>
    </location>
</feature>
<evidence type="ECO:0000256" key="3">
    <source>
        <dbReference type="ARBA" id="ARBA00005119"/>
    </source>
</evidence>
<dbReference type="PANTHER" id="PTHR46382:SF1">
    <property type="entry name" value="PHOSPHATIDATE CYTIDYLYLTRANSFERASE"/>
    <property type="match status" value="1"/>
</dbReference>
<gene>
    <name evidence="25" type="ORF">D1223_11795</name>
</gene>
<evidence type="ECO:0000256" key="4">
    <source>
        <dbReference type="ARBA" id="ARBA00005189"/>
    </source>
</evidence>
<comment type="pathway">
    <text evidence="3">Phospholipid metabolism; CDP-diacylglycerol biosynthesis; CDP-diacylglycerol from sn-glycerol 3-phosphate: step 3/3.</text>
</comment>
<feature type="transmembrane region" description="Helical" evidence="24">
    <location>
        <begin position="108"/>
        <end position="127"/>
    </location>
</feature>
<reference evidence="25 26" key="1">
    <citation type="submission" date="2018-08" db="EMBL/GenBank/DDBJ databases">
        <title>Henriciella mobilis sp. nov., isolated from seawater.</title>
        <authorList>
            <person name="Cheng H."/>
            <person name="Wu Y.-H."/>
            <person name="Xu X.-W."/>
            <person name="Guo L.-L."/>
        </authorList>
    </citation>
    <scope>NUCLEOTIDE SEQUENCE [LARGE SCALE GENOMIC DNA]</scope>
    <source>
        <strain evidence="25 26">JN25</strain>
    </source>
</reference>
<feature type="transmembrane region" description="Helical" evidence="24">
    <location>
        <begin position="21"/>
        <end position="48"/>
    </location>
</feature>
<feature type="transmembrane region" description="Helical" evidence="24">
    <location>
        <begin position="249"/>
        <end position="270"/>
    </location>
</feature>
<feature type="transmembrane region" description="Helical" evidence="24">
    <location>
        <begin position="200"/>
        <end position="216"/>
    </location>
</feature>
<dbReference type="Proteomes" id="UP000266385">
    <property type="component" value="Unassembled WGS sequence"/>
</dbReference>
<keyword evidence="12 25" id="KW-0548">Nucleotidyltransferase</keyword>
<name>A0A399RCC6_9PROT</name>
<comment type="pathway">
    <text evidence="4">Lipid metabolism.</text>
</comment>
<evidence type="ECO:0000256" key="17">
    <source>
        <dbReference type="ARBA" id="ARBA00023264"/>
    </source>
</evidence>
<dbReference type="RefSeq" id="WP_119376626.1">
    <property type="nucleotide sequence ID" value="NZ_QWFX01000013.1"/>
</dbReference>
<dbReference type="EMBL" id="QWFX01000013">
    <property type="protein sequence ID" value="RIJ28091.1"/>
    <property type="molecule type" value="Genomic_DNA"/>
</dbReference>
<evidence type="ECO:0000256" key="6">
    <source>
        <dbReference type="ARBA" id="ARBA00012487"/>
    </source>
</evidence>
<dbReference type="Pfam" id="PF01148">
    <property type="entry name" value="CTP_transf_1"/>
    <property type="match status" value="1"/>
</dbReference>
<evidence type="ECO:0000256" key="16">
    <source>
        <dbReference type="ARBA" id="ARBA00023209"/>
    </source>
</evidence>
<evidence type="ECO:0000256" key="19">
    <source>
        <dbReference type="ARBA" id="ARBA00031825"/>
    </source>
</evidence>
<keyword evidence="14" id="KW-0443">Lipid metabolism</keyword>
<feature type="transmembrane region" description="Helical" evidence="24">
    <location>
        <begin position="174"/>
        <end position="193"/>
    </location>
</feature>
<evidence type="ECO:0000313" key="26">
    <source>
        <dbReference type="Proteomes" id="UP000266385"/>
    </source>
</evidence>
<keyword evidence="15 24" id="KW-0472">Membrane</keyword>
<evidence type="ECO:0000256" key="12">
    <source>
        <dbReference type="ARBA" id="ARBA00022695"/>
    </source>
</evidence>
<keyword evidence="26" id="KW-1185">Reference proteome</keyword>
<keyword evidence="16" id="KW-0594">Phospholipid biosynthesis</keyword>
<dbReference type="PANTHER" id="PTHR46382">
    <property type="entry name" value="PHOSPHATIDATE CYTIDYLYLTRANSFERASE"/>
    <property type="match status" value="1"/>
</dbReference>
<feature type="transmembrane region" description="Helical" evidence="24">
    <location>
        <begin position="54"/>
        <end position="72"/>
    </location>
</feature>
<keyword evidence="17" id="KW-1208">Phospholipid metabolism</keyword>
<evidence type="ECO:0000256" key="8">
    <source>
        <dbReference type="ARBA" id="ARBA00022475"/>
    </source>
</evidence>
<feature type="transmembrane region" description="Helical" evidence="24">
    <location>
        <begin position="84"/>
        <end position="102"/>
    </location>
</feature>
<evidence type="ECO:0000256" key="14">
    <source>
        <dbReference type="ARBA" id="ARBA00023098"/>
    </source>
</evidence>
<comment type="similarity">
    <text evidence="5">Belongs to the CDS family.</text>
</comment>
<evidence type="ECO:0000256" key="11">
    <source>
        <dbReference type="ARBA" id="ARBA00022692"/>
    </source>
</evidence>
<dbReference type="OrthoDB" id="9799199at2"/>
<accession>A0A399RCC6</accession>
<evidence type="ECO:0000256" key="24">
    <source>
        <dbReference type="SAM" id="Phobius"/>
    </source>
</evidence>
<evidence type="ECO:0000256" key="9">
    <source>
        <dbReference type="ARBA" id="ARBA00022516"/>
    </source>
</evidence>
<evidence type="ECO:0000256" key="22">
    <source>
        <dbReference type="ARBA" id="ARBA00032743"/>
    </source>
</evidence>
<evidence type="ECO:0000256" key="23">
    <source>
        <dbReference type="ARBA" id="ARBA00033406"/>
    </source>
</evidence>
<evidence type="ECO:0000313" key="25">
    <source>
        <dbReference type="EMBL" id="RIJ28091.1"/>
    </source>
</evidence>
<keyword evidence="13 24" id="KW-1133">Transmembrane helix</keyword>
<keyword evidence="8" id="KW-1003">Cell membrane</keyword>
<keyword evidence="11 24" id="KW-0812">Transmembrane</keyword>
<evidence type="ECO:0000256" key="13">
    <source>
        <dbReference type="ARBA" id="ARBA00022989"/>
    </source>
</evidence>
<organism evidence="25 26">
    <name type="scientific">Henriciella mobilis</name>
    <dbReference type="NCBI Taxonomy" id="2305467"/>
    <lineage>
        <taxon>Bacteria</taxon>
        <taxon>Pseudomonadati</taxon>
        <taxon>Pseudomonadota</taxon>
        <taxon>Alphaproteobacteria</taxon>
        <taxon>Hyphomonadales</taxon>
        <taxon>Hyphomonadaceae</taxon>
        <taxon>Henriciella</taxon>
    </lineage>
</organism>
<dbReference type="AlphaFoldDB" id="A0A399RCC6"/>
<evidence type="ECO:0000256" key="2">
    <source>
        <dbReference type="ARBA" id="ARBA00004651"/>
    </source>
</evidence>
<comment type="catalytic activity">
    <reaction evidence="1">
        <text>a 1,2-diacyl-sn-glycero-3-phosphate + CTP + H(+) = a CDP-1,2-diacyl-sn-glycerol + diphosphate</text>
        <dbReference type="Rhea" id="RHEA:16229"/>
        <dbReference type="ChEBI" id="CHEBI:15378"/>
        <dbReference type="ChEBI" id="CHEBI:33019"/>
        <dbReference type="ChEBI" id="CHEBI:37563"/>
        <dbReference type="ChEBI" id="CHEBI:58332"/>
        <dbReference type="ChEBI" id="CHEBI:58608"/>
        <dbReference type="EC" id="2.7.7.41"/>
    </reaction>
</comment>
<dbReference type="EC" id="2.7.7.41" evidence="6"/>
<protein>
    <recommendedName>
        <fullName evidence="7">Phosphatidate cytidylyltransferase</fullName>
        <ecNumber evidence="6">2.7.7.41</ecNumber>
    </recommendedName>
    <alternativeName>
        <fullName evidence="20">CDP-DAG synthase</fullName>
    </alternativeName>
    <alternativeName>
        <fullName evidence="22">CDP-DG synthase</fullName>
    </alternativeName>
    <alternativeName>
        <fullName evidence="18">CDP-diacylglycerol synthase</fullName>
    </alternativeName>
    <alternativeName>
        <fullName evidence="21">CDP-diglyceride pyrophosphorylase</fullName>
    </alternativeName>
    <alternativeName>
        <fullName evidence="23">CDP-diglyceride synthase</fullName>
    </alternativeName>
    <alternativeName>
        <fullName evidence="19">CTP:phosphatidate cytidylyltransferase</fullName>
    </alternativeName>
</protein>
<keyword evidence="9" id="KW-0444">Lipid biosynthesis</keyword>